<accession>A0A6B3NQN8</accession>
<proteinExistence type="predicted"/>
<name>A0A6B3NQN8_9CYAN</name>
<evidence type="ECO:0000313" key="1">
    <source>
        <dbReference type="EMBL" id="NER31821.1"/>
    </source>
</evidence>
<dbReference type="EMBL" id="JAAHFQ010000949">
    <property type="protein sequence ID" value="NER31821.1"/>
    <property type="molecule type" value="Genomic_DNA"/>
</dbReference>
<reference evidence="1" key="1">
    <citation type="submission" date="2019-11" db="EMBL/GenBank/DDBJ databases">
        <title>Genomic insights into an expanded diversity of filamentous marine cyanobacteria reveals the extraordinary biosynthetic potential of Moorea and Okeania.</title>
        <authorList>
            <person name="Ferreira Leao T."/>
            <person name="Wang M."/>
            <person name="Moss N."/>
            <person name="Da Silva R."/>
            <person name="Sanders J."/>
            <person name="Nurk S."/>
            <person name="Gurevich A."/>
            <person name="Humphrey G."/>
            <person name="Reher R."/>
            <person name="Zhu Q."/>
            <person name="Belda-Ferre P."/>
            <person name="Glukhov E."/>
            <person name="Rex R."/>
            <person name="Dorrestein P.C."/>
            <person name="Knight R."/>
            <person name="Pevzner P."/>
            <person name="Gerwick W.H."/>
            <person name="Gerwick L."/>
        </authorList>
    </citation>
    <scope>NUCLEOTIDE SEQUENCE</scope>
    <source>
        <strain evidence="1">SIO1C4</strain>
    </source>
</reference>
<comment type="caution">
    <text evidence="1">The sequence shown here is derived from an EMBL/GenBank/DDBJ whole genome shotgun (WGS) entry which is preliminary data.</text>
</comment>
<sequence>MTQLFNLLQPSQNFRISVSEIAKFLNIPEQLIVRIECWQYVLFVHRCDVGGQFISYRKLQQWLLATARQIQKCSTLLELLNFLVEIREDCQKHEKQYSAKHHQFLSHIWFQHWESLCSEQNSLTPDSWLLAPNS</sequence>
<dbReference type="AlphaFoldDB" id="A0A6B3NQN8"/>
<organism evidence="1">
    <name type="scientific">Symploca sp. SIO1C4</name>
    <dbReference type="NCBI Taxonomy" id="2607765"/>
    <lineage>
        <taxon>Bacteria</taxon>
        <taxon>Bacillati</taxon>
        <taxon>Cyanobacteriota</taxon>
        <taxon>Cyanophyceae</taxon>
        <taxon>Coleofasciculales</taxon>
        <taxon>Coleofasciculaceae</taxon>
        <taxon>Symploca</taxon>
    </lineage>
</organism>
<protein>
    <submittedName>
        <fullName evidence="1">Uncharacterized protein</fullName>
    </submittedName>
</protein>
<gene>
    <name evidence="1" type="ORF">F6J89_30490</name>
</gene>